<organism evidence="1 2">
    <name type="scientific">Sporolactobacillus nakayamae</name>
    <dbReference type="NCBI Taxonomy" id="269670"/>
    <lineage>
        <taxon>Bacteria</taxon>
        <taxon>Bacillati</taxon>
        <taxon>Bacillota</taxon>
        <taxon>Bacilli</taxon>
        <taxon>Bacillales</taxon>
        <taxon>Sporolactobacillaceae</taxon>
        <taxon>Sporolactobacillus</taxon>
    </lineage>
</organism>
<dbReference type="RefSeq" id="WP_093671598.1">
    <property type="nucleotide sequence ID" value="NZ_FOOY01000009.1"/>
</dbReference>
<dbReference type="AlphaFoldDB" id="A0A1I2R9V2"/>
<evidence type="ECO:0000313" key="2">
    <source>
        <dbReference type="Proteomes" id="UP000198752"/>
    </source>
</evidence>
<dbReference type="EMBL" id="FOOY01000009">
    <property type="protein sequence ID" value="SFG37240.1"/>
    <property type="molecule type" value="Genomic_DNA"/>
</dbReference>
<sequence length="51" mass="5924">MDQEKAMTLAEKIIQLDLKRDELFEELIAACGNDAFELLRHVQNVNQLSYD</sequence>
<dbReference type="Proteomes" id="UP000198752">
    <property type="component" value="Unassembled WGS sequence"/>
</dbReference>
<gene>
    <name evidence="1" type="ORF">SAMN02982927_01500</name>
</gene>
<dbReference type="STRING" id="269670.SAMN02982927_01500"/>
<evidence type="ECO:0000313" key="1">
    <source>
        <dbReference type="EMBL" id="SFG37240.1"/>
    </source>
</evidence>
<reference evidence="2" key="1">
    <citation type="submission" date="2016-10" db="EMBL/GenBank/DDBJ databases">
        <authorList>
            <person name="Varghese N."/>
            <person name="Submissions S."/>
        </authorList>
    </citation>
    <scope>NUCLEOTIDE SEQUENCE [LARGE SCALE GENOMIC DNA]</scope>
    <source>
        <strain evidence="2">ATCC 700379</strain>
    </source>
</reference>
<protein>
    <submittedName>
        <fullName evidence="1">Uncharacterized protein</fullName>
    </submittedName>
</protein>
<proteinExistence type="predicted"/>
<name>A0A1I2R9V2_9BACL</name>
<keyword evidence="2" id="KW-1185">Reference proteome</keyword>
<accession>A0A1I2R9V2</accession>